<dbReference type="GO" id="GO:0008121">
    <property type="term" value="F:quinol-cytochrome-c reductase activity"/>
    <property type="evidence" value="ECO:0007669"/>
    <property type="project" value="UniProtKB-EC"/>
</dbReference>
<dbReference type="SUPFAM" id="SSF81496">
    <property type="entry name" value="Cytochrome c1 subunit of cytochrome bc1 complex (Ubiquinol-cytochrome c reductase), transmembrane anchor"/>
    <property type="match status" value="1"/>
</dbReference>
<evidence type="ECO:0000256" key="14">
    <source>
        <dbReference type="ARBA" id="ARBA00023136"/>
    </source>
</evidence>
<evidence type="ECO:0000256" key="15">
    <source>
        <dbReference type="ARBA" id="ARBA00029351"/>
    </source>
</evidence>
<evidence type="ECO:0000256" key="9">
    <source>
        <dbReference type="ARBA" id="ARBA00022792"/>
    </source>
</evidence>
<evidence type="ECO:0000256" key="10">
    <source>
        <dbReference type="ARBA" id="ARBA00022982"/>
    </source>
</evidence>
<keyword evidence="8 16" id="KW-0479">Metal-binding</keyword>
<comment type="similarity">
    <text evidence="2">Belongs to the cytochrome c family.</text>
</comment>
<dbReference type="PANTHER" id="PTHR10266">
    <property type="entry name" value="CYTOCHROME C1"/>
    <property type="match status" value="1"/>
</dbReference>
<evidence type="ECO:0000313" key="19">
    <source>
        <dbReference type="Proteomes" id="UP001151518"/>
    </source>
</evidence>
<dbReference type="GO" id="GO:0020037">
    <property type="term" value="F:heme binding"/>
    <property type="evidence" value="ECO:0007669"/>
    <property type="project" value="InterPro"/>
</dbReference>
<evidence type="ECO:0000256" key="3">
    <source>
        <dbReference type="ARBA" id="ARBA00012951"/>
    </source>
</evidence>
<feature type="domain" description="Cytochrome c" evidence="17">
    <location>
        <begin position="88"/>
        <end position="240"/>
    </location>
</feature>
<feature type="binding site" description="covalent" evidence="16">
    <location>
        <position position="224"/>
    </location>
    <ligand>
        <name>heme c</name>
        <dbReference type="ChEBI" id="CHEBI:61717"/>
    </ligand>
</feature>
<comment type="caution">
    <text evidence="18">The sequence shown here is derived from an EMBL/GenBank/DDBJ whole genome shotgun (WGS) entry which is preliminary data.</text>
</comment>
<dbReference type="Pfam" id="PF02167">
    <property type="entry name" value="Cytochrom_C1"/>
    <property type="match status" value="1"/>
</dbReference>
<evidence type="ECO:0000256" key="7">
    <source>
        <dbReference type="ARBA" id="ARBA00022692"/>
    </source>
</evidence>
<evidence type="ECO:0000256" key="4">
    <source>
        <dbReference type="ARBA" id="ARBA00022448"/>
    </source>
</evidence>
<keyword evidence="10" id="KW-0249">Electron transport</keyword>
<dbReference type="InterPro" id="IPR036909">
    <property type="entry name" value="Cyt_c-like_dom_sf"/>
</dbReference>
<keyword evidence="12 16" id="KW-0408">Iron</keyword>
<sequence length="315" mass="34682">MFSRSAFNTLKQASKGASKRFSSTQAESAKTSTYNALMGISVATAIGSGAGLYYLNQNAAHANMEADGLHPADHPFPQKKLFGTFDHASIRRGFHVFKEVCSACHSLDLVHWRNLVDVAFTEEEVREMAAEFQYTDGPDDTGNMFERPGKLTDPIPPPYANEEAARAANAGALPPDLSLITKARHHGVDYIYSLLTGYCDPPAGVEVREGLNYNPYFPGGAIAMAQNIFDGVVEYEDGTPNTASQIAKDVVTFLNWAAEPELDDRKKIGIKALLLFSTLTAISLWAKRNRWHTMKTRKIVFNSPKNWNKPAPPKN</sequence>
<evidence type="ECO:0000256" key="11">
    <source>
        <dbReference type="ARBA" id="ARBA00022989"/>
    </source>
</evidence>
<dbReference type="GO" id="GO:0005743">
    <property type="term" value="C:mitochondrial inner membrane"/>
    <property type="evidence" value="ECO:0007669"/>
    <property type="project" value="UniProtKB-SubCell"/>
</dbReference>
<dbReference type="InterPro" id="IPR021157">
    <property type="entry name" value="Cyt_c1_TM_anchor_C"/>
</dbReference>
<proteinExistence type="inferred from homology"/>
<dbReference type="SUPFAM" id="SSF46626">
    <property type="entry name" value="Cytochrome c"/>
    <property type="match status" value="1"/>
</dbReference>
<accession>A0A9W8KY28</accession>
<dbReference type="GO" id="GO:0046872">
    <property type="term" value="F:metal ion binding"/>
    <property type="evidence" value="ECO:0007669"/>
    <property type="project" value="UniProtKB-KW"/>
</dbReference>
<keyword evidence="4" id="KW-0813">Transport</keyword>
<dbReference type="EMBL" id="JANBTW010000037">
    <property type="protein sequence ID" value="KAJ2676783.1"/>
    <property type="molecule type" value="Genomic_DNA"/>
</dbReference>
<dbReference type="InterPro" id="IPR002326">
    <property type="entry name" value="Cyt_c1"/>
</dbReference>
<comment type="catalytic activity">
    <reaction evidence="15">
        <text>a quinol + 2 Fe(III)-[cytochrome c](out) = a quinone + 2 Fe(II)-[cytochrome c](out) + 2 H(+)(out)</text>
        <dbReference type="Rhea" id="RHEA:11484"/>
        <dbReference type="Rhea" id="RHEA-COMP:10350"/>
        <dbReference type="Rhea" id="RHEA-COMP:14399"/>
        <dbReference type="ChEBI" id="CHEBI:15378"/>
        <dbReference type="ChEBI" id="CHEBI:24646"/>
        <dbReference type="ChEBI" id="CHEBI:29033"/>
        <dbReference type="ChEBI" id="CHEBI:29034"/>
        <dbReference type="ChEBI" id="CHEBI:132124"/>
        <dbReference type="EC" id="7.1.1.8"/>
    </reaction>
</comment>
<feature type="binding site" description="axial binding residue" evidence="16">
    <location>
        <position position="105"/>
    </location>
    <ligand>
        <name>heme c</name>
        <dbReference type="ChEBI" id="CHEBI:61717"/>
    </ligand>
    <ligandPart>
        <name>Fe</name>
        <dbReference type="ChEBI" id="CHEBI:18248"/>
    </ligandPart>
</feature>
<evidence type="ECO:0000256" key="2">
    <source>
        <dbReference type="ARBA" id="ARBA00006488"/>
    </source>
</evidence>
<keyword evidence="5 16" id="KW-0349">Heme</keyword>
<keyword evidence="14" id="KW-0472">Membrane</keyword>
<name>A0A9W8KY28_9FUNG</name>
<reference evidence="18" key="1">
    <citation type="submission" date="2022-07" db="EMBL/GenBank/DDBJ databases">
        <title>Phylogenomic reconstructions and comparative analyses of Kickxellomycotina fungi.</title>
        <authorList>
            <person name="Reynolds N.K."/>
            <person name="Stajich J.E."/>
            <person name="Barry K."/>
            <person name="Grigoriev I.V."/>
            <person name="Crous P."/>
            <person name="Smith M.E."/>
        </authorList>
    </citation>
    <scope>NUCLEOTIDE SEQUENCE</scope>
    <source>
        <strain evidence="18">NRRL 3115</strain>
    </source>
</reference>
<evidence type="ECO:0000256" key="12">
    <source>
        <dbReference type="ARBA" id="ARBA00023004"/>
    </source>
</evidence>
<evidence type="ECO:0000256" key="13">
    <source>
        <dbReference type="ARBA" id="ARBA00023128"/>
    </source>
</evidence>
<dbReference type="InterPro" id="IPR009056">
    <property type="entry name" value="Cyt_c-like_dom"/>
</dbReference>
<evidence type="ECO:0000259" key="17">
    <source>
        <dbReference type="PROSITE" id="PS51007"/>
    </source>
</evidence>
<keyword evidence="9" id="KW-0999">Mitochondrion inner membrane</keyword>
<dbReference type="AlphaFoldDB" id="A0A9W8KY28"/>
<dbReference type="Proteomes" id="UP001151518">
    <property type="component" value="Unassembled WGS sequence"/>
</dbReference>
<evidence type="ECO:0000256" key="8">
    <source>
        <dbReference type="ARBA" id="ARBA00022723"/>
    </source>
</evidence>
<evidence type="ECO:0000256" key="16">
    <source>
        <dbReference type="PIRSR" id="PIRSR602326-1"/>
    </source>
</evidence>
<comment type="subcellular location">
    <subcellularLocation>
        <location evidence="1">Mitochondrion inner membrane</location>
    </subcellularLocation>
</comment>
<evidence type="ECO:0000256" key="6">
    <source>
        <dbReference type="ARBA" id="ARBA00022660"/>
    </source>
</evidence>
<keyword evidence="6" id="KW-0679">Respiratory chain</keyword>
<comment type="cofactor">
    <cofactor evidence="16">
        <name>heme c</name>
        <dbReference type="ChEBI" id="CHEBI:61717"/>
    </cofactor>
    <text evidence="16">Binds 1 heme c group covalently per subunit.</text>
</comment>
<dbReference type="FunFam" id="1.10.760.10:FF:000002">
    <property type="entry name" value="Cytochrome c1, heme protein"/>
    <property type="match status" value="1"/>
</dbReference>
<dbReference type="PRINTS" id="PR00603">
    <property type="entry name" value="CYTOCHROMEC1"/>
</dbReference>
<dbReference type="Gene3D" id="1.10.760.10">
    <property type="entry name" value="Cytochrome c-like domain"/>
    <property type="match status" value="1"/>
</dbReference>
<feature type="binding site" description="covalent" evidence="16">
    <location>
        <position position="101"/>
    </location>
    <ligand>
        <name>heme c</name>
        <dbReference type="ChEBI" id="CHEBI:61717"/>
    </ligand>
</feature>
<evidence type="ECO:0000256" key="5">
    <source>
        <dbReference type="ARBA" id="ARBA00022617"/>
    </source>
</evidence>
<gene>
    <name evidence="18" type="primary">CYT1</name>
    <name evidence="18" type="ORF">GGI25_003428</name>
</gene>
<dbReference type="Gene3D" id="1.20.5.100">
    <property type="entry name" value="Cytochrome c1, transmembrane anchor, C-terminal"/>
    <property type="match status" value="1"/>
</dbReference>
<protein>
    <recommendedName>
        <fullName evidence="3">quinol--cytochrome-c reductase</fullName>
        <ecNumber evidence="3">7.1.1.8</ecNumber>
    </recommendedName>
</protein>
<dbReference type="PROSITE" id="PS51007">
    <property type="entry name" value="CYTC"/>
    <property type="match status" value="1"/>
</dbReference>
<dbReference type="OrthoDB" id="5925at2759"/>
<dbReference type="FunFam" id="1.20.5.100:FF:000003">
    <property type="entry name" value="Cytochrome c1, heme protein, mitochondrial"/>
    <property type="match status" value="1"/>
</dbReference>
<keyword evidence="11" id="KW-1133">Transmembrane helix</keyword>
<evidence type="ECO:0000313" key="18">
    <source>
        <dbReference type="EMBL" id="KAJ2676783.1"/>
    </source>
</evidence>
<dbReference type="EC" id="7.1.1.8" evidence="3"/>
<keyword evidence="7" id="KW-0812">Transmembrane</keyword>
<organism evidence="18 19">
    <name type="scientific">Coemansia spiralis</name>
    <dbReference type="NCBI Taxonomy" id="417178"/>
    <lineage>
        <taxon>Eukaryota</taxon>
        <taxon>Fungi</taxon>
        <taxon>Fungi incertae sedis</taxon>
        <taxon>Zoopagomycota</taxon>
        <taxon>Kickxellomycotina</taxon>
        <taxon>Kickxellomycetes</taxon>
        <taxon>Kickxellales</taxon>
        <taxon>Kickxellaceae</taxon>
        <taxon>Coemansia</taxon>
    </lineage>
</organism>
<feature type="binding site" description="covalent" evidence="16">
    <location>
        <position position="104"/>
    </location>
    <ligand>
        <name>heme c</name>
        <dbReference type="ChEBI" id="CHEBI:61717"/>
    </ligand>
</feature>
<evidence type="ECO:0000256" key="1">
    <source>
        <dbReference type="ARBA" id="ARBA00004273"/>
    </source>
</evidence>
<dbReference type="GO" id="GO:0006122">
    <property type="term" value="P:mitochondrial electron transport, ubiquinol to cytochrome c"/>
    <property type="evidence" value="ECO:0007669"/>
    <property type="project" value="TreeGrafter"/>
</dbReference>
<keyword evidence="13" id="KW-0496">Mitochondrion</keyword>
<dbReference type="PANTHER" id="PTHR10266:SF3">
    <property type="entry name" value="CYTOCHROME C1, HEME PROTEIN, MITOCHONDRIAL"/>
    <property type="match status" value="1"/>
</dbReference>